<reference evidence="1 2" key="1">
    <citation type="submission" date="2018-11" db="EMBL/GenBank/DDBJ databases">
        <title>Genomic profiling of Staphylococcus species from a Poultry farm system in KwaZulu-Natal, South Africa.</title>
        <authorList>
            <person name="Amoako D.G."/>
            <person name="Somboro A.M."/>
            <person name="Abia A.L.K."/>
            <person name="Bester L.A."/>
            <person name="Essack S.Y."/>
        </authorList>
    </citation>
    <scope>NUCLEOTIDE SEQUENCE [LARGE SCALE GENOMIC DNA]</scope>
    <source>
        <strain evidence="1 2">SA11</strain>
    </source>
</reference>
<protein>
    <submittedName>
        <fullName evidence="1">Oxidoreductase</fullName>
    </submittedName>
</protein>
<dbReference type="AlphaFoldDB" id="A0A4Q7CL61"/>
<dbReference type="InterPro" id="IPR036188">
    <property type="entry name" value="FAD/NAD-bd_sf"/>
</dbReference>
<sequence>MVIGASIAGLCAARVLSDFYSTVTVFERDELPEAPANRATVPQDRHLHMLMARGAQEFDSLFPGLLHDMVAAGVPMLENRPDCIYLGAAGHVLGTGHTLRKEFTAYVPSRPHLE</sequence>
<name>A0A4Q7CL61_9STAP</name>
<dbReference type="SUPFAM" id="SSF51905">
    <property type="entry name" value="FAD/NAD(P)-binding domain"/>
    <property type="match status" value="1"/>
</dbReference>
<comment type="caution">
    <text evidence="1">The sequence shown here is derived from an EMBL/GenBank/DDBJ whole genome shotgun (WGS) entry which is preliminary data.</text>
</comment>
<gene>
    <name evidence="1" type="ORF">EIG99_14705</name>
</gene>
<evidence type="ECO:0000313" key="2">
    <source>
        <dbReference type="Proteomes" id="UP000293854"/>
    </source>
</evidence>
<dbReference type="EMBL" id="RQTE01000693">
    <property type="protein sequence ID" value="RZH97833.1"/>
    <property type="molecule type" value="Genomic_DNA"/>
</dbReference>
<organism evidence="1 2">
    <name type="scientific">Staphylococcus condimenti</name>
    <dbReference type="NCBI Taxonomy" id="70255"/>
    <lineage>
        <taxon>Bacteria</taxon>
        <taxon>Bacillati</taxon>
        <taxon>Bacillota</taxon>
        <taxon>Bacilli</taxon>
        <taxon>Bacillales</taxon>
        <taxon>Staphylococcaceae</taxon>
        <taxon>Staphylococcus</taxon>
    </lineage>
</organism>
<feature type="non-terminal residue" evidence="1">
    <location>
        <position position="114"/>
    </location>
</feature>
<evidence type="ECO:0000313" key="1">
    <source>
        <dbReference type="EMBL" id="RZH97833.1"/>
    </source>
</evidence>
<dbReference type="Gene3D" id="3.50.50.60">
    <property type="entry name" value="FAD/NAD(P)-binding domain"/>
    <property type="match status" value="1"/>
</dbReference>
<accession>A0A4Q7CL61</accession>
<dbReference type="Proteomes" id="UP000293854">
    <property type="component" value="Unassembled WGS sequence"/>
</dbReference>
<proteinExistence type="predicted"/>